<dbReference type="PANTHER" id="PTHR45962">
    <property type="entry name" value="N-FATTY-ACYL-AMINO ACID SYNTHASE/HYDROLASE PM20D1"/>
    <property type="match status" value="1"/>
</dbReference>
<gene>
    <name evidence="10" type="ORF">EHS25_007095</name>
</gene>
<reference evidence="10 11" key="1">
    <citation type="submission" date="2018-11" db="EMBL/GenBank/DDBJ databases">
        <title>Genome sequence of Saitozyma podzolica DSM 27192.</title>
        <authorList>
            <person name="Aliyu H."/>
            <person name="Gorte O."/>
            <person name="Ochsenreither K."/>
        </authorList>
    </citation>
    <scope>NUCLEOTIDE SEQUENCE [LARGE SCALE GENOMIC DNA]</scope>
    <source>
        <strain evidence="10 11">DSM 27192</strain>
    </source>
</reference>
<sequence>MTGVKPFSVLLAAIAAALALLLAPDILQAPTLSPPWLARHLHADTGHLAACRHSLSTPPDTPVSCPAQVDPINLGADWVDLATDVNLRNISYHRLAGAIRIPTESYDDMSDDAEDPIFDAFYRLEEYLRATFPRFHATMTFERVNVHALLFTWSGSDPSLKPMVLMAHQDVVPVDPSTVHLWTHPPYSAQLDDEGWIWGRGTTDMKGTLVSILSATEKLLEERFQPHRTVLFSFGFDEEVGGARGAKPLSELLYRRYGRDGVAFVFDEGFTGVDEDFGCTFARVGIAEKGCLTLELSVHTSGGHSSAPPTHTGIGIMSRLLVELENNPFLPAIDERNPLLTYLECAAQHGDMDDEMKAQVRQTQCWPLLADTLNQDKAYMPFLRTTQAVDMVRGGIKFNALPESVHAVINYRIGFFESSQSVINRVQSVLQPIIASFNLSLSVLDSEPFSNTNAVRLKTYGILIEPAPISPTEGAAFGLMAGTIKHVFPGAIVVPSAMTAFTDTQYYWSLSRNIYRFVPASLTHIKNYHTVDERLHLDAHLSVTRFYYKLLQNAQGLQD</sequence>
<dbReference type="InterPro" id="IPR011650">
    <property type="entry name" value="Peptidase_M20_dimer"/>
</dbReference>
<dbReference type="AlphaFoldDB" id="A0A427XPJ5"/>
<feature type="binding site" evidence="7">
    <location>
        <position position="204"/>
    </location>
    <ligand>
        <name>Zn(2+)</name>
        <dbReference type="ChEBI" id="CHEBI:29105"/>
        <label>1</label>
    </ligand>
</feature>
<dbReference type="SUPFAM" id="SSF53187">
    <property type="entry name" value="Zn-dependent exopeptidases"/>
    <property type="match status" value="1"/>
</dbReference>
<evidence type="ECO:0000256" key="1">
    <source>
        <dbReference type="ARBA" id="ARBA00006247"/>
    </source>
</evidence>
<dbReference type="GO" id="GO:0005576">
    <property type="term" value="C:extracellular region"/>
    <property type="evidence" value="ECO:0007669"/>
    <property type="project" value="UniProtKB-ARBA"/>
</dbReference>
<dbReference type="CDD" id="cd05674">
    <property type="entry name" value="M20_yscS"/>
    <property type="match status" value="1"/>
</dbReference>
<keyword evidence="5 7" id="KW-0862">Zinc</keyword>
<dbReference type="GO" id="GO:0051603">
    <property type="term" value="P:proteolysis involved in protein catabolic process"/>
    <property type="evidence" value="ECO:0007669"/>
    <property type="project" value="TreeGrafter"/>
</dbReference>
<feature type="chain" id="PRO_5019345714" description="Peptidase M20 dimerisation domain-containing protein" evidence="8">
    <location>
        <begin position="20"/>
        <end position="559"/>
    </location>
</feature>
<evidence type="ECO:0000256" key="4">
    <source>
        <dbReference type="ARBA" id="ARBA00022801"/>
    </source>
</evidence>
<dbReference type="Proteomes" id="UP000279259">
    <property type="component" value="Unassembled WGS sequence"/>
</dbReference>
<protein>
    <recommendedName>
        <fullName evidence="9">Peptidase M20 dimerisation domain-containing protein</fullName>
    </recommendedName>
</protein>
<dbReference type="InterPro" id="IPR036264">
    <property type="entry name" value="Bact_exopeptidase_dim_dom"/>
</dbReference>
<dbReference type="GO" id="GO:0000328">
    <property type="term" value="C:fungal-type vacuole lumen"/>
    <property type="evidence" value="ECO:0007669"/>
    <property type="project" value="TreeGrafter"/>
</dbReference>
<dbReference type="OrthoDB" id="3064516at2759"/>
<keyword evidence="3 7" id="KW-0479">Metal-binding</keyword>
<proteinExistence type="inferred from homology"/>
<keyword evidence="4" id="KW-0378">Hydrolase</keyword>
<dbReference type="GO" id="GO:0004181">
    <property type="term" value="F:metallocarboxypeptidase activity"/>
    <property type="evidence" value="ECO:0007669"/>
    <property type="project" value="InterPro"/>
</dbReference>
<dbReference type="Gene3D" id="3.30.70.360">
    <property type="match status" value="1"/>
</dbReference>
<evidence type="ECO:0000256" key="8">
    <source>
        <dbReference type="SAM" id="SignalP"/>
    </source>
</evidence>
<organism evidence="10 11">
    <name type="scientific">Saitozyma podzolica</name>
    <dbReference type="NCBI Taxonomy" id="1890683"/>
    <lineage>
        <taxon>Eukaryota</taxon>
        <taxon>Fungi</taxon>
        <taxon>Dikarya</taxon>
        <taxon>Basidiomycota</taxon>
        <taxon>Agaricomycotina</taxon>
        <taxon>Tremellomycetes</taxon>
        <taxon>Tremellales</taxon>
        <taxon>Trimorphomycetaceae</taxon>
        <taxon>Saitozyma</taxon>
    </lineage>
</organism>
<dbReference type="Gene3D" id="3.40.630.10">
    <property type="entry name" value="Zn peptidases"/>
    <property type="match status" value="1"/>
</dbReference>
<evidence type="ECO:0000256" key="2">
    <source>
        <dbReference type="ARBA" id="ARBA00022670"/>
    </source>
</evidence>
<dbReference type="EMBL" id="RSCD01000033">
    <property type="protein sequence ID" value="RSH80759.1"/>
    <property type="molecule type" value="Genomic_DNA"/>
</dbReference>
<keyword evidence="2" id="KW-0645">Protease</keyword>
<keyword evidence="11" id="KW-1185">Reference proteome</keyword>
<evidence type="ECO:0000256" key="6">
    <source>
        <dbReference type="PIRSR" id="PIRSR037217-1"/>
    </source>
</evidence>
<accession>A0A427XPJ5</accession>
<feature type="binding site" evidence="7">
    <location>
        <position position="239"/>
    </location>
    <ligand>
        <name>Zn(2+)</name>
        <dbReference type="ChEBI" id="CHEBI:29105"/>
        <label>1</label>
    </ligand>
</feature>
<dbReference type="Gene3D" id="1.10.150.900">
    <property type="match status" value="1"/>
</dbReference>
<dbReference type="GO" id="GO:0006629">
    <property type="term" value="P:lipid metabolic process"/>
    <property type="evidence" value="ECO:0007669"/>
    <property type="project" value="UniProtKB-ARBA"/>
</dbReference>
<dbReference type="Pfam" id="PF07687">
    <property type="entry name" value="M20_dimer"/>
    <property type="match status" value="1"/>
</dbReference>
<evidence type="ECO:0000256" key="7">
    <source>
        <dbReference type="PIRSR" id="PIRSR037217-2"/>
    </source>
</evidence>
<evidence type="ECO:0000259" key="9">
    <source>
        <dbReference type="Pfam" id="PF07687"/>
    </source>
</evidence>
<dbReference type="PANTHER" id="PTHR45962:SF1">
    <property type="entry name" value="N-FATTY-ACYL-AMINO ACID SYNTHASE_HYDROLASE PM20D1"/>
    <property type="match status" value="1"/>
</dbReference>
<dbReference type="GO" id="GO:0043605">
    <property type="term" value="P:amide catabolic process"/>
    <property type="evidence" value="ECO:0007669"/>
    <property type="project" value="UniProtKB-ARBA"/>
</dbReference>
<evidence type="ECO:0000256" key="5">
    <source>
        <dbReference type="ARBA" id="ARBA00022833"/>
    </source>
</evidence>
<dbReference type="FunFam" id="3.40.630.10:FF:000027">
    <property type="entry name" value="N-fatty-acyl-amino acid synthase/hydrolase PM20D1"/>
    <property type="match status" value="1"/>
</dbReference>
<feature type="active site" description="Proton acceptor" evidence="6">
    <location>
        <position position="238"/>
    </location>
</feature>
<dbReference type="Pfam" id="PF01546">
    <property type="entry name" value="Peptidase_M20"/>
    <property type="match status" value="1"/>
</dbReference>
<dbReference type="InterPro" id="IPR047177">
    <property type="entry name" value="Pept_M20A"/>
</dbReference>
<dbReference type="GO" id="GO:1990845">
    <property type="term" value="P:adaptive thermogenesis"/>
    <property type="evidence" value="ECO:0007669"/>
    <property type="project" value="UniProtKB-ARBA"/>
</dbReference>
<dbReference type="GO" id="GO:0046872">
    <property type="term" value="F:metal ion binding"/>
    <property type="evidence" value="ECO:0007669"/>
    <property type="project" value="UniProtKB-KW"/>
</dbReference>
<name>A0A427XPJ5_9TREE</name>
<evidence type="ECO:0000256" key="3">
    <source>
        <dbReference type="ARBA" id="ARBA00022723"/>
    </source>
</evidence>
<dbReference type="FunFam" id="1.10.150.900:FF:000003">
    <property type="entry name" value="N-fatty-acyl-amino acid synthase/hydrolase PM20D1"/>
    <property type="match status" value="1"/>
</dbReference>
<dbReference type="PROSITE" id="PS00759">
    <property type="entry name" value="ARGE_DAPE_CPG2_2"/>
    <property type="match status" value="1"/>
</dbReference>
<dbReference type="InterPro" id="IPR017141">
    <property type="entry name" value="Pept_M20_carboxypep"/>
</dbReference>
<dbReference type="InterPro" id="IPR001261">
    <property type="entry name" value="ArgE/DapE_CS"/>
</dbReference>
<comment type="caution">
    <text evidence="10">The sequence shown here is derived from an EMBL/GenBank/DDBJ whole genome shotgun (WGS) entry which is preliminary data.</text>
</comment>
<dbReference type="GO" id="GO:0006520">
    <property type="term" value="P:amino acid metabolic process"/>
    <property type="evidence" value="ECO:0007669"/>
    <property type="project" value="UniProtKB-ARBA"/>
</dbReference>
<feature type="active site" evidence="6">
    <location>
        <position position="170"/>
    </location>
</feature>
<feature type="binding site" evidence="7">
    <location>
        <position position="529"/>
    </location>
    <ligand>
        <name>Zn(2+)</name>
        <dbReference type="ChEBI" id="CHEBI:29105"/>
        <label>1</label>
    </ligand>
</feature>
<dbReference type="GO" id="GO:0016810">
    <property type="term" value="F:hydrolase activity, acting on carbon-nitrogen (but not peptide) bonds"/>
    <property type="evidence" value="ECO:0007669"/>
    <property type="project" value="UniProtKB-ARBA"/>
</dbReference>
<dbReference type="SUPFAM" id="SSF55031">
    <property type="entry name" value="Bacterial exopeptidase dimerisation domain"/>
    <property type="match status" value="1"/>
</dbReference>
<feature type="binding site" evidence="7">
    <location>
        <position position="204"/>
    </location>
    <ligand>
        <name>Zn(2+)</name>
        <dbReference type="ChEBI" id="CHEBI:29105"/>
        <label>2</label>
    </ligand>
</feature>
<feature type="binding site" evidence="7">
    <location>
        <position position="267"/>
    </location>
    <ligand>
        <name>Zn(2+)</name>
        <dbReference type="ChEBI" id="CHEBI:29105"/>
        <label>2</label>
    </ligand>
</feature>
<feature type="signal peptide" evidence="8">
    <location>
        <begin position="1"/>
        <end position="19"/>
    </location>
</feature>
<dbReference type="PIRSF" id="PIRSF037217">
    <property type="entry name" value="Carboxypeptidase_S"/>
    <property type="match status" value="1"/>
</dbReference>
<dbReference type="GO" id="GO:0043604">
    <property type="term" value="P:amide biosynthetic process"/>
    <property type="evidence" value="ECO:0007669"/>
    <property type="project" value="UniProtKB-ARBA"/>
</dbReference>
<keyword evidence="8" id="KW-0732">Signal</keyword>
<feature type="binding site" evidence="7">
    <location>
        <position position="168"/>
    </location>
    <ligand>
        <name>Zn(2+)</name>
        <dbReference type="ChEBI" id="CHEBI:29105"/>
        <label>2</label>
    </ligand>
</feature>
<dbReference type="InterPro" id="IPR002933">
    <property type="entry name" value="Peptidase_M20"/>
</dbReference>
<feature type="domain" description="Peptidase M20 dimerisation" evidence="9">
    <location>
        <begin position="286"/>
        <end position="431"/>
    </location>
</feature>
<comment type="similarity">
    <text evidence="1">Belongs to the peptidase M20A family.</text>
</comment>
<evidence type="ECO:0000313" key="10">
    <source>
        <dbReference type="EMBL" id="RSH80759.1"/>
    </source>
</evidence>
<evidence type="ECO:0000313" key="11">
    <source>
        <dbReference type="Proteomes" id="UP000279259"/>
    </source>
</evidence>
<dbReference type="STRING" id="1890683.A0A427XPJ5"/>